<protein>
    <recommendedName>
        <fullName evidence="4">ABC transporter permease</fullName>
    </recommendedName>
</protein>
<keyword evidence="1" id="KW-0472">Membrane</keyword>
<dbReference type="Proteomes" id="UP000291758">
    <property type="component" value="Chromosome"/>
</dbReference>
<dbReference type="EMBL" id="CP035495">
    <property type="protein sequence ID" value="QAY64014.1"/>
    <property type="molecule type" value="Genomic_DNA"/>
</dbReference>
<evidence type="ECO:0008006" key="4">
    <source>
        <dbReference type="Google" id="ProtNLM"/>
    </source>
</evidence>
<name>A0A4P6EMW8_9MICO</name>
<keyword evidence="1" id="KW-1133">Transmembrane helix</keyword>
<feature type="transmembrane region" description="Helical" evidence="1">
    <location>
        <begin position="7"/>
        <end position="31"/>
    </location>
</feature>
<organism evidence="2 3">
    <name type="scientific">Xylanimonas allomyrinae</name>
    <dbReference type="NCBI Taxonomy" id="2509459"/>
    <lineage>
        <taxon>Bacteria</taxon>
        <taxon>Bacillati</taxon>
        <taxon>Actinomycetota</taxon>
        <taxon>Actinomycetes</taxon>
        <taxon>Micrococcales</taxon>
        <taxon>Promicromonosporaceae</taxon>
        <taxon>Xylanimonas</taxon>
    </lineage>
</organism>
<keyword evidence="3" id="KW-1185">Reference proteome</keyword>
<sequence length="156" mass="15577">MVAAKTAVFAGLLVVVSLVAVFAAFLVGTLVLSARGQATAPFFDAHTIGSLLGMAGYLSAIGLIGLGVGILLRNVAGAVLLVVAGILVVPNLAQGLLPDSWDAVLQFLPNSAASAFTTVHAASADVLPGPVAVVVLVAWVVVVVGASAVLVQRRDV</sequence>
<reference evidence="2 3" key="1">
    <citation type="submission" date="2019-01" db="EMBL/GenBank/DDBJ databases">
        <title>Genome sequencing of strain 2JSPR-7.</title>
        <authorList>
            <person name="Heo J."/>
            <person name="Kim S.-J."/>
            <person name="Kim J.-S."/>
            <person name="Hong S.-B."/>
            <person name="Kwon S.-W."/>
        </authorList>
    </citation>
    <scope>NUCLEOTIDE SEQUENCE [LARGE SCALE GENOMIC DNA]</scope>
    <source>
        <strain evidence="2 3">2JSPR-7</strain>
    </source>
</reference>
<evidence type="ECO:0000256" key="1">
    <source>
        <dbReference type="SAM" id="Phobius"/>
    </source>
</evidence>
<dbReference type="RefSeq" id="WP_129205173.1">
    <property type="nucleotide sequence ID" value="NZ_CP035495.1"/>
</dbReference>
<feature type="transmembrane region" description="Helical" evidence="1">
    <location>
        <begin position="131"/>
        <end position="151"/>
    </location>
</feature>
<dbReference type="OrthoDB" id="3297477at2"/>
<proteinExistence type="predicted"/>
<keyword evidence="1" id="KW-0812">Transmembrane</keyword>
<evidence type="ECO:0000313" key="2">
    <source>
        <dbReference type="EMBL" id="QAY64014.1"/>
    </source>
</evidence>
<dbReference type="AlphaFoldDB" id="A0A4P6EMW8"/>
<feature type="transmembrane region" description="Helical" evidence="1">
    <location>
        <begin position="79"/>
        <end position="97"/>
    </location>
</feature>
<feature type="transmembrane region" description="Helical" evidence="1">
    <location>
        <begin position="51"/>
        <end position="72"/>
    </location>
</feature>
<gene>
    <name evidence="2" type="ORF">ET495_13160</name>
</gene>
<evidence type="ECO:0000313" key="3">
    <source>
        <dbReference type="Proteomes" id="UP000291758"/>
    </source>
</evidence>
<dbReference type="KEGG" id="xyl:ET495_13160"/>
<accession>A0A4P6EMW8</accession>